<evidence type="ECO:0000313" key="5">
    <source>
        <dbReference type="EMBL" id="MXO66379.1"/>
    </source>
</evidence>
<keyword evidence="6" id="KW-1185">Reference proteome</keyword>
<dbReference type="AlphaFoldDB" id="A0A6I4T7D1"/>
<dbReference type="PROSITE" id="PS00687">
    <property type="entry name" value="ALDEHYDE_DEHYDR_GLU"/>
    <property type="match status" value="1"/>
</dbReference>
<dbReference type="PANTHER" id="PTHR11699">
    <property type="entry name" value="ALDEHYDE DEHYDROGENASE-RELATED"/>
    <property type="match status" value="1"/>
</dbReference>
<dbReference type="Gene3D" id="3.40.309.10">
    <property type="entry name" value="Aldehyde Dehydrogenase, Chain A, domain 2"/>
    <property type="match status" value="1"/>
</dbReference>
<protein>
    <submittedName>
        <fullName evidence="5">Aldehyde dehydrogenase family protein</fullName>
    </submittedName>
</protein>
<evidence type="ECO:0000256" key="2">
    <source>
        <dbReference type="PROSITE-ProRule" id="PRU10007"/>
    </source>
</evidence>
<dbReference type="SUPFAM" id="SSF53720">
    <property type="entry name" value="ALDH-like"/>
    <property type="match status" value="1"/>
</dbReference>
<dbReference type="OrthoDB" id="9812625at2"/>
<dbReference type="InterPro" id="IPR016160">
    <property type="entry name" value="Ald_DH_CS_CYS"/>
</dbReference>
<evidence type="ECO:0000259" key="4">
    <source>
        <dbReference type="Pfam" id="PF00171"/>
    </source>
</evidence>
<evidence type="ECO:0000313" key="6">
    <source>
        <dbReference type="Proteomes" id="UP000438476"/>
    </source>
</evidence>
<accession>A0A6I4T7D1</accession>
<dbReference type="InterPro" id="IPR016163">
    <property type="entry name" value="Ald_DH_C"/>
</dbReference>
<dbReference type="PROSITE" id="PS00070">
    <property type="entry name" value="ALDEHYDE_DEHYDR_CYS"/>
    <property type="match status" value="1"/>
</dbReference>
<dbReference type="InterPro" id="IPR015590">
    <property type="entry name" value="Aldehyde_DH_dom"/>
</dbReference>
<dbReference type="RefSeq" id="WP_160736831.1">
    <property type="nucleotide sequence ID" value="NZ_WTYT01000005.1"/>
</dbReference>
<dbReference type="InterPro" id="IPR016161">
    <property type="entry name" value="Ald_DH/histidinol_DH"/>
</dbReference>
<comment type="similarity">
    <text evidence="3">Belongs to the aldehyde dehydrogenase family.</text>
</comment>
<dbReference type="Gene3D" id="3.40.605.10">
    <property type="entry name" value="Aldehyde Dehydrogenase, Chain A, domain 1"/>
    <property type="match status" value="1"/>
</dbReference>
<gene>
    <name evidence="5" type="ORF">GRI91_11475</name>
</gene>
<organism evidence="5 6">
    <name type="scientific">Altericroceibacterium endophyticum</name>
    <dbReference type="NCBI Taxonomy" id="1808508"/>
    <lineage>
        <taxon>Bacteria</taxon>
        <taxon>Pseudomonadati</taxon>
        <taxon>Pseudomonadota</taxon>
        <taxon>Alphaproteobacteria</taxon>
        <taxon>Sphingomonadales</taxon>
        <taxon>Erythrobacteraceae</taxon>
        <taxon>Altericroceibacterium</taxon>
    </lineage>
</organism>
<dbReference type="EMBL" id="WTYT01000005">
    <property type="protein sequence ID" value="MXO66379.1"/>
    <property type="molecule type" value="Genomic_DNA"/>
</dbReference>
<name>A0A6I4T7D1_9SPHN</name>
<proteinExistence type="inferred from homology"/>
<evidence type="ECO:0000256" key="3">
    <source>
        <dbReference type="RuleBase" id="RU003345"/>
    </source>
</evidence>
<dbReference type="Pfam" id="PF00171">
    <property type="entry name" value="Aldedh"/>
    <property type="match status" value="1"/>
</dbReference>
<feature type="domain" description="Aldehyde dehydrogenase" evidence="4">
    <location>
        <begin position="26"/>
        <end position="493"/>
    </location>
</feature>
<dbReference type="GO" id="GO:0016620">
    <property type="term" value="F:oxidoreductase activity, acting on the aldehyde or oxo group of donors, NAD or NADP as acceptor"/>
    <property type="evidence" value="ECO:0007669"/>
    <property type="project" value="InterPro"/>
</dbReference>
<feature type="active site" evidence="2">
    <location>
        <position position="264"/>
    </location>
</feature>
<dbReference type="Proteomes" id="UP000438476">
    <property type="component" value="Unassembled WGS sequence"/>
</dbReference>
<sequence>MSSPSQRPTLQDTLPLFIGGEQRLTSDTFKVFDPANPDELIGTAASASEQDALDAVAAADRAFPEWSAMAAEKRAAMLTDALSALADGLEERTELLVRENGKVRMEAGIEMHVFEGRCRLAAELAAEMDKITHFSAESGEGLSRAPIPYTSEVSRMPMGVISIIVPFNWPLAILAASLPYALVAGNTVTVKPPPTTPIATTLTLMKLAARLPAGVLNIVSGSNEAVRPLLVDHRVRKVVFTGSTGGGQAIQKECAGNLARLTLELGGNDPAILLDDVELNDTAFGRLKAAGFLTTGQVCMAMKRLYVHRSRYDEVVDGLSAMLKDYRIGHGLDADVSMGPLNSAAQRDFVVKLRKEAEASGAEVREFGTMTDEAEQGNGHFLKPSLVLNPDPSIGVVEQEQFGPILPIIPFDDVEPLITSVNNHWSGLCSSVWSADLDRAADIGRRLRTGTTWINNANAVTQDDRTPFGGFRMSGVGRELGVTGLMAFTEAHTMTFANDGGH</sequence>
<comment type="caution">
    <text evidence="5">The sequence shown here is derived from an EMBL/GenBank/DDBJ whole genome shotgun (WGS) entry which is preliminary data.</text>
</comment>
<evidence type="ECO:0000256" key="1">
    <source>
        <dbReference type="ARBA" id="ARBA00023002"/>
    </source>
</evidence>
<dbReference type="InterPro" id="IPR016162">
    <property type="entry name" value="Ald_DH_N"/>
</dbReference>
<keyword evidence="1 3" id="KW-0560">Oxidoreductase</keyword>
<reference evidence="5 6" key="1">
    <citation type="submission" date="2019-12" db="EMBL/GenBank/DDBJ databases">
        <title>Genomic-based taxomic classification of the family Erythrobacteraceae.</title>
        <authorList>
            <person name="Xu L."/>
        </authorList>
    </citation>
    <scope>NUCLEOTIDE SEQUENCE [LARGE SCALE GENOMIC DNA]</scope>
    <source>
        <strain evidence="5 6">LMG 29518</strain>
    </source>
</reference>
<dbReference type="InterPro" id="IPR029510">
    <property type="entry name" value="Ald_DH_CS_GLU"/>
</dbReference>